<evidence type="ECO:0000313" key="10">
    <source>
        <dbReference type="Proteomes" id="UP001221597"/>
    </source>
</evidence>
<keyword evidence="3" id="KW-1003">Cell membrane</keyword>
<dbReference type="EMBL" id="CP121671">
    <property type="protein sequence ID" value="WFT73861.1"/>
    <property type="molecule type" value="Genomic_DNA"/>
</dbReference>
<feature type="transmembrane region" description="Helical" evidence="7">
    <location>
        <begin position="228"/>
        <end position="249"/>
    </location>
</feature>
<feature type="transmembrane region" description="Helical" evidence="7">
    <location>
        <begin position="812"/>
        <end position="833"/>
    </location>
</feature>
<feature type="transmembrane region" description="Helical" evidence="7">
    <location>
        <begin position="305"/>
        <end position="327"/>
    </location>
</feature>
<comment type="similarity">
    <text evidence="2">Belongs to the resistance-nodulation-cell division (RND) (TC 2.A.6) family. MmpL subfamily.</text>
</comment>
<keyword evidence="5 7" id="KW-1133">Transmembrane helix</keyword>
<evidence type="ECO:0000256" key="7">
    <source>
        <dbReference type="SAM" id="Phobius"/>
    </source>
</evidence>
<dbReference type="RefSeq" id="WP_283075868.1">
    <property type="nucleotide sequence ID" value="NZ_CP121671.1"/>
</dbReference>
<accession>A0ABY8IVX4</accession>
<dbReference type="InterPro" id="IPR004869">
    <property type="entry name" value="MMPL_dom"/>
</dbReference>
<dbReference type="InterPro" id="IPR050545">
    <property type="entry name" value="Mycobact_MmpL"/>
</dbReference>
<feature type="transmembrane region" description="Helical" evidence="7">
    <location>
        <begin position="176"/>
        <end position="194"/>
    </location>
</feature>
<protein>
    <submittedName>
        <fullName evidence="9">MMPL family transporter</fullName>
    </submittedName>
</protein>
<feature type="transmembrane region" description="Helical" evidence="7">
    <location>
        <begin position="201"/>
        <end position="222"/>
    </location>
</feature>
<dbReference type="Proteomes" id="UP001221597">
    <property type="component" value="Chromosome"/>
</dbReference>
<name>A0ABY8IVX4_9BACI</name>
<sequence>MRTILKFKWVIVTLMILLTAGLFIVSPNLTQQAEEAGNLQLPEGTDSQKAAKILEKAGADAETISLVFSLDEPADQQVKETITSVVDQLNKLDGSITNVAAPYENKEATDQLVSQDEKTVLVPITVDGTDEEINELASHIQSNILPEDLTVYITGEAIINQDVNESSQEGLERTEIITVVLIFVLLLAVFRSIITPFIPLVAVGITYLLSQSIVSFLIEWFSFPVSNYTQIFLVAVLFGIGTDYCILLLSRYKEELTNGHTTETAIVNTYKTAGRTLLISGIAVFIGFVAIGFAEFTIFKSAVGVAVGIAVLMVVLFTLIPFFMAVLKDKLFWPSKKSASHKDSKLWTQLSRFSVHRPIWSLVIVAIITVPFLLTYNGQLSFNTVDEIGDDYGSVKGLKAIEEGFGKGESLPLKIVIKSENDIVTRQIIPYVEELGSEIAKNENVDSIRTITRPTGEVLEELYIDHQLQKVSDGLTSAREGINKTKAGLTEIEAGLNNISSQLPSGTTTNTSGLGEAANALNQINQQLTAINQGLQQSGNVAAASTQLTEVQQQLGQIQQSLASASSSLQGQTSQVSRLKDGLTELSNGVSASIDGLNDIESGLKDAEEITKAMGESNSASKTGVFVPEGTLGNKGFQPSIDRYSFGNQKGIILEVVLKNDPYSKEAIDTTEAIKGTVQNQVIGTPLEDMTIAYSGIPATNDDLSEISKNDFTRTMIIILSGLFIVLTILFRSMIMPLYMIGSLLLTYYTSVSIAELIFVNLLNYDGISWAVPFFGFVMLVALGVDYSIFLLDRFNEEAKIDVKEAMMTSMAKMGTVVITAAIILAGTFGAMMPSGVLSLIQIATIVITGLLLYGLIILPLLIPSITVSFGNGVWWPFKRNNK</sequence>
<reference evidence="9 10" key="1">
    <citation type="submission" date="2023-04" db="EMBL/GenBank/DDBJ databases">
        <title>Genome sequence of Halobacillus naozhouensis KACC 21980.</title>
        <authorList>
            <person name="Kim S."/>
            <person name="Heo J."/>
            <person name="Kwon S.-W."/>
        </authorList>
    </citation>
    <scope>NUCLEOTIDE SEQUENCE [LARGE SCALE GENOMIC DNA]</scope>
    <source>
        <strain evidence="9 10">KCTC 13234</strain>
    </source>
</reference>
<organism evidence="9 10">
    <name type="scientific">Halobacillus naozhouensis</name>
    <dbReference type="NCBI Taxonomy" id="554880"/>
    <lineage>
        <taxon>Bacteria</taxon>
        <taxon>Bacillati</taxon>
        <taxon>Bacillota</taxon>
        <taxon>Bacilli</taxon>
        <taxon>Bacillales</taxon>
        <taxon>Bacillaceae</taxon>
        <taxon>Halobacillus</taxon>
    </lineage>
</organism>
<feature type="transmembrane region" description="Helical" evidence="7">
    <location>
        <begin position="738"/>
        <end position="762"/>
    </location>
</feature>
<keyword evidence="6 7" id="KW-0472">Membrane</keyword>
<feature type="transmembrane region" description="Helical" evidence="7">
    <location>
        <begin position="839"/>
        <end position="863"/>
    </location>
</feature>
<dbReference type="PANTHER" id="PTHR33406:SF6">
    <property type="entry name" value="MEMBRANE PROTEIN YDGH-RELATED"/>
    <property type="match status" value="1"/>
</dbReference>
<evidence type="ECO:0000259" key="8">
    <source>
        <dbReference type="Pfam" id="PF03176"/>
    </source>
</evidence>
<feature type="transmembrane region" description="Helical" evidence="7">
    <location>
        <begin position="359"/>
        <end position="376"/>
    </location>
</feature>
<evidence type="ECO:0000256" key="2">
    <source>
        <dbReference type="ARBA" id="ARBA00010157"/>
    </source>
</evidence>
<keyword evidence="4 7" id="KW-0812">Transmembrane</keyword>
<comment type="subcellular location">
    <subcellularLocation>
        <location evidence="1">Cell membrane</location>
        <topology evidence="1">Multi-pass membrane protein</topology>
    </subcellularLocation>
</comment>
<dbReference type="Gene3D" id="1.20.1640.10">
    <property type="entry name" value="Multidrug efflux transporter AcrB transmembrane domain"/>
    <property type="match status" value="2"/>
</dbReference>
<gene>
    <name evidence="9" type="ORF">P9989_16010</name>
</gene>
<feature type="transmembrane region" description="Helical" evidence="7">
    <location>
        <begin position="712"/>
        <end position="731"/>
    </location>
</feature>
<evidence type="ECO:0000256" key="4">
    <source>
        <dbReference type="ARBA" id="ARBA00022692"/>
    </source>
</evidence>
<feature type="transmembrane region" description="Helical" evidence="7">
    <location>
        <begin position="277"/>
        <end position="299"/>
    </location>
</feature>
<evidence type="ECO:0000256" key="5">
    <source>
        <dbReference type="ARBA" id="ARBA00022989"/>
    </source>
</evidence>
<dbReference type="Pfam" id="PF03176">
    <property type="entry name" value="MMPL"/>
    <property type="match status" value="2"/>
</dbReference>
<evidence type="ECO:0000313" key="9">
    <source>
        <dbReference type="EMBL" id="WFT73861.1"/>
    </source>
</evidence>
<evidence type="ECO:0000256" key="1">
    <source>
        <dbReference type="ARBA" id="ARBA00004651"/>
    </source>
</evidence>
<dbReference type="PANTHER" id="PTHR33406">
    <property type="entry name" value="MEMBRANE PROTEIN MJ1562-RELATED"/>
    <property type="match status" value="1"/>
</dbReference>
<feature type="domain" description="Membrane transport protein MMPL" evidence="8">
    <location>
        <begin position="41"/>
        <end position="359"/>
    </location>
</feature>
<feature type="transmembrane region" description="Helical" evidence="7">
    <location>
        <begin position="768"/>
        <end position="792"/>
    </location>
</feature>
<keyword evidence="10" id="KW-1185">Reference proteome</keyword>
<proteinExistence type="inferred from homology"/>
<evidence type="ECO:0000256" key="3">
    <source>
        <dbReference type="ARBA" id="ARBA00022475"/>
    </source>
</evidence>
<feature type="domain" description="Membrane transport protein MMPL" evidence="8">
    <location>
        <begin position="547"/>
        <end position="880"/>
    </location>
</feature>
<dbReference type="SUPFAM" id="SSF82866">
    <property type="entry name" value="Multidrug efflux transporter AcrB transmembrane domain"/>
    <property type="match status" value="2"/>
</dbReference>
<evidence type="ECO:0000256" key="6">
    <source>
        <dbReference type="ARBA" id="ARBA00023136"/>
    </source>
</evidence>